<gene>
    <name evidence="2" type="ORF">D9K81_12770</name>
</gene>
<evidence type="ECO:0000313" key="3">
    <source>
        <dbReference type="Proteomes" id="UP000280271"/>
    </source>
</evidence>
<evidence type="ECO:0000313" key="2">
    <source>
        <dbReference type="EMBL" id="RLL20173.1"/>
    </source>
</evidence>
<name>A0ABX9TUF7_9GAMM</name>
<protein>
    <submittedName>
        <fullName evidence="2">Uncharacterized protein</fullName>
    </submittedName>
</protein>
<feature type="region of interest" description="Disordered" evidence="1">
    <location>
        <begin position="1"/>
        <end position="22"/>
    </location>
</feature>
<dbReference type="Proteomes" id="UP000280271">
    <property type="component" value="Unassembled WGS sequence"/>
</dbReference>
<reference evidence="2 3" key="1">
    <citation type="submission" date="2018-09" db="EMBL/GenBank/DDBJ databases">
        <title>The draft genome of Acinetobacter sp. strains.</title>
        <authorList>
            <person name="Qin J."/>
            <person name="Feng Y."/>
            <person name="Zong Z."/>
        </authorList>
    </citation>
    <scope>NUCLEOTIDE SEQUENCE [LARGE SCALE GENOMIC DNA]</scope>
    <source>
        <strain evidence="2 3">WCHAc060005</strain>
    </source>
</reference>
<dbReference type="EMBL" id="RCHC01000014">
    <property type="protein sequence ID" value="RLL20173.1"/>
    <property type="molecule type" value="Genomic_DNA"/>
</dbReference>
<comment type="caution">
    <text evidence="2">The sequence shown here is derived from an EMBL/GenBank/DDBJ whole genome shotgun (WGS) entry which is preliminary data.</text>
</comment>
<organism evidence="2 3">
    <name type="scientific">Acinetobacter chengduensis</name>
    <dbReference type="NCBI Taxonomy" id="2420890"/>
    <lineage>
        <taxon>Bacteria</taxon>
        <taxon>Pseudomonadati</taxon>
        <taxon>Pseudomonadota</taxon>
        <taxon>Gammaproteobacteria</taxon>
        <taxon>Moraxellales</taxon>
        <taxon>Moraxellaceae</taxon>
        <taxon>Acinetobacter</taxon>
    </lineage>
</organism>
<proteinExistence type="predicted"/>
<sequence length="60" mass="6892">MVDRIVSKDNAKKADESSVKNQKDEIIKEGYMQAILNGDNQIPTKIIRTDQDIVGFLRHY</sequence>
<keyword evidence="3" id="KW-1185">Reference proteome</keyword>
<evidence type="ECO:0000256" key="1">
    <source>
        <dbReference type="SAM" id="MobiDB-lite"/>
    </source>
</evidence>
<accession>A0ABX9TUF7</accession>
<dbReference type="RefSeq" id="WP_121523400.1">
    <property type="nucleotide sequence ID" value="NZ_RCHC01000014.1"/>
</dbReference>